<protein>
    <recommendedName>
        <fullName evidence="4">Ankyrin repeat domain-containing protein</fullName>
    </recommendedName>
</protein>
<evidence type="ECO:0000313" key="2">
    <source>
        <dbReference type="EMBL" id="PQO45994.1"/>
    </source>
</evidence>
<keyword evidence="1" id="KW-0732">Signal</keyword>
<evidence type="ECO:0000256" key="1">
    <source>
        <dbReference type="SAM" id="SignalP"/>
    </source>
</evidence>
<name>A0A2S8GPR6_9BACT</name>
<evidence type="ECO:0000313" key="3">
    <source>
        <dbReference type="Proteomes" id="UP000237819"/>
    </source>
</evidence>
<proteinExistence type="predicted"/>
<sequence length="141" mass="14625">MRPSITSKLLILVLFACPLWCSWASAHGISCCGNQAETAASAQGAEEAGCCCCHQKDSCPPPDSDRPESGENHCQGICGGAILDNGADVPLPQLWACDLYRLDDALALVDAGAKASLTSNDSPSSPPTTATLRALHVLILC</sequence>
<dbReference type="Proteomes" id="UP000237819">
    <property type="component" value="Unassembled WGS sequence"/>
</dbReference>
<reference evidence="2 3" key="1">
    <citation type="submission" date="2018-02" db="EMBL/GenBank/DDBJ databases">
        <title>Comparative genomes isolates from brazilian mangrove.</title>
        <authorList>
            <person name="Araujo J.E."/>
            <person name="Taketani R.G."/>
            <person name="Silva M.C.P."/>
            <person name="Loureco M.V."/>
            <person name="Andreote F.D."/>
        </authorList>
    </citation>
    <scope>NUCLEOTIDE SEQUENCE [LARGE SCALE GENOMIC DNA]</scope>
    <source>
        <strain evidence="2 3">Nap-Phe MGV</strain>
    </source>
</reference>
<accession>A0A2S8GPR6</accession>
<dbReference type="EMBL" id="PUHZ01000012">
    <property type="protein sequence ID" value="PQO45994.1"/>
    <property type="molecule type" value="Genomic_DNA"/>
</dbReference>
<feature type="signal peptide" evidence="1">
    <location>
        <begin position="1"/>
        <end position="26"/>
    </location>
</feature>
<comment type="caution">
    <text evidence="2">The sequence shown here is derived from an EMBL/GenBank/DDBJ whole genome shotgun (WGS) entry which is preliminary data.</text>
</comment>
<gene>
    <name evidence="2" type="ORF">C5Y93_12160</name>
</gene>
<evidence type="ECO:0008006" key="4">
    <source>
        <dbReference type="Google" id="ProtNLM"/>
    </source>
</evidence>
<organism evidence="2 3">
    <name type="scientific">Blastopirellula marina</name>
    <dbReference type="NCBI Taxonomy" id="124"/>
    <lineage>
        <taxon>Bacteria</taxon>
        <taxon>Pseudomonadati</taxon>
        <taxon>Planctomycetota</taxon>
        <taxon>Planctomycetia</taxon>
        <taxon>Pirellulales</taxon>
        <taxon>Pirellulaceae</taxon>
        <taxon>Blastopirellula</taxon>
    </lineage>
</organism>
<dbReference type="AlphaFoldDB" id="A0A2S8GPR6"/>
<dbReference type="RefSeq" id="WP_105335694.1">
    <property type="nucleotide sequence ID" value="NZ_PUHZ01000012.1"/>
</dbReference>
<feature type="chain" id="PRO_5015647144" description="Ankyrin repeat domain-containing protein" evidence="1">
    <location>
        <begin position="27"/>
        <end position="141"/>
    </location>
</feature>
<dbReference type="OrthoDB" id="10013854at2"/>